<organism evidence="2 3">
    <name type="scientific">Allacma fusca</name>
    <dbReference type="NCBI Taxonomy" id="39272"/>
    <lineage>
        <taxon>Eukaryota</taxon>
        <taxon>Metazoa</taxon>
        <taxon>Ecdysozoa</taxon>
        <taxon>Arthropoda</taxon>
        <taxon>Hexapoda</taxon>
        <taxon>Collembola</taxon>
        <taxon>Symphypleona</taxon>
        <taxon>Sminthuridae</taxon>
        <taxon>Allacma</taxon>
    </lineage>
</organism>
<keyword evidence="3" id="KW-1185">Reference proteome</keyword>
<feature type="region of interest" description="Disordered" evidence="1">
    <location>
        <begin position="1"/>
        <end position="24"/>
    </location>
</feature>
<protein>
    <submittedName>
        <fullName evidence="2">Uncharacterized protein</fullName>
    </submittedName>
</protein>
<feature type="non-terminal residue" evidence="2">
    <location>
        <position position="1"/>
    </location>
</feature>
<reference evidence="2" key="1">
    <citation type="submission" date="2021-06" db="EMBL/GenBank/DDBJ databases">
        <authorList>
            <person name="Hodson N. C."/>
            <person name="Mongue J. A."/>
            <person name="Jaron S. K."/>
        </authorList>
    </citation>
    <scope>NUCLEOTIDE SEQUENCE</scope>
</reference>
<proteinExistence type="predicted"/>
<sequence length="59" mass="6607">PSQLKISKGPSFMPTEEPGVISEDESSVNSYRAHLGLNGDVRLIKRVKIAVLRRACYYE</sequence>
<gene>
    <name evidence="2" type="ORF">AFUS01_LOCUS34665</name>
</gene>
<dbReference type="EMBL" id="CAJVCH010533132">
    <property type="protein sequence ID" value="CAG7824513.1"/>
    <property type="molecule type" value="Genomic_DNA"/>
</dbReference>
<evidence type="ECO:0000313" key="2">
    <source>
        <dbReference type="EMBL" id="CAG7824513.1"/>
    </source>
</evidence>
<dbReference type="Proteomes" id="UP000708208">
    <property type="component" value="Unassembled WGS sequence"/>
</dbReference>
<dbReference type="AlphaFoldDB" id="A0A8J2L147"/>
<accession>A0A8J2L147</accession>
<evidence type="ECO:0000313" key="3">
    <source>
        <dbReference type="Proteomes" id="UP000708208"/>
    </source>
</evidence>
<evidence type="ECO:0000256" key="1">
    <source>
        <dbReference type="SAM" id="MobiDB-lite"/>
    </source>
</evidence>
<comment type="caution">
    <text evidence="2">The sequence shown here is derived from an EMBL/GenBank/DDBJ whole genome shotgun (WGS) entry which is preliminary data.</text>
</comment>
<name>A0A8J2L147_9HEXA</name>